<dbReference type="SUPFAM" id="SSF48264">
    <property type="entry name" value="Cytochrome P450"/>
    <property type="match status" value="1"/>
</dbReference>
<protein>
    <submittedName>
        <fullName evidence="1">Putative CYP74A51</fullName>
        <ecNumber evidence="1">4.2.1.92</ecNumber>
    </submittedName>
</protein>
<name>A0A5B6ZN13_DAVIN</name>
<reference evidence="1" key="1">
    <citation type="submission" date="2019-08" db="EMBL/GenBank/DDBJ databases">
        <title>Reference gene set and small RNA set construction with multiple tissues from Davidia involucrata Baill.</title>
        <authorList>
            <person name="Yang H."/>
            <person name="Zhou C."/>
            <person name="Li G."/>
            <person name="Wang J."/>
            <person name="Gao P."/>
            <person name="Wang M."/>
            <person name="Wang R."/>
            <person name="Zhao Y."/>
        </authorList>
    </citation>
    <scope>NUCLEOTIDE SEQUENCE</scope>
    <source>
        <tissue evidence="1">Mixed with DoveR01_LX</tissue>
    </source>
</reference>
<accession>A0A5B6ZN13</accession>
<dbReference type="GO" id="GO:0004497">
    <property type="term" value="F:monooxygenase activity"/>
    <property type="evidence" value="ECO:0007669"/>
    <property type="project" value="InterPro"/>
</dbReference>
<evidence type="ECO:0000313" key="1">
    <source>
        <dbReference type="EMBL" id="MPA44806.1"/>
    </source>
</evidence>
<dbReference type="GO" id="GO:0009978">
    <property type="term" value="F:allene oxide synthase activity"/>
    <property type="evidence" value="ECO:0007669"/>
    <property type="project" value="UniProtKB-EC"/>
</dbReference>
<dbReference type="AlphaFoldDB" id="A0A5B6ZN13"/>
<dbReference type="GO" id="GO:0016705">
    <property type="term" value="F:oxidoreductase activity, acting on paired donors, with incorporation or reduction of molecular oxygen"/>
    <property type="evidence" value="ECO:0007669"/>
    <property type="project" value="InterPro"/>
</dbReference>
<sequence>MEEGRSCSGGGGKRRRWMVANLLRSAIALSRTKVSPSAHRTSSYRTSEEFVADRFVGDGEKLLKYVYWSNGRELDDPTVENKQCAGKDLVVLLSRVMVTEFFLGYDTSTVEVGKLFLGSSVTFKLLAKSTSI</sequence>
<dbReference type="InterPro" id="IPR036396">
    <property type="entry name" value="Cyt_P450_sf"/>
</dbReference>
<dbReference type="EC" id="4.2.1.92" evidence="1"/>
<dbReference type="GO" id="GO:0005506">
    <property type="term" value="F:iron ion binding"/>
    <property type="evidence" value="ECO:0007669"/>
    <property type="project" value="InterPro"/>
</dbReference>
<dbReference type="Gene3D" id="1.10.630.10">
    <property type="entry name" value="Cytochrome P450"/>
    <property type="match status" value="1"/>
</dbReference>
<organism evidence="1">
    <name type="scientific">Davidia involucrata</name>
    <name type="common">Dove tree</name>
    <dbReference type="NCBI Taxonomy" id="16924"/>
    <lineage>
        <taxon>Eukaryota</taxon>
        <taxon>Viridiplantae</taxon>
        <taxon>Streptophyta</taxon>
        <taxon>Embryophyta</taxon>
        <taxon>Tracheophyta</taxon>
        <taxon>Spermatophyta</taxon>
        <taxon>Magnoliopsida</taxon>
        <taxon>eudicotyledons</taxon>
        <taxon>Gunneridae</taxon>
        <taxon>Pentapetalae</taxon>
        <taxon>asterids</taxon>
        <taxon>Cornales</taxon>
        <taxon>Nyssaceae</taxon>
        <taxon>Davidia</taxon>
    </lineage>
</organism>
<keyword evidence="1" id="KW-0456">Lyase</keyword>
<gene>
    <name evidence="1" type="ORF">Din_014247</name>
</gene>
<proteinExistence type="predicted"/>
<dbReference type="EMBL" id="GHES01014247">
    <property type="protein sequence ID" value="MPA44806.1"/>
    <property type="molecule type" value="Transcribed_RNA"/>
</dbReference>
<dbReference type="GO" id="GO:0020037">
    <property type="term" value="F:heme binding"/>
    <property type="evidence" value="ECO:0007669"/>
    <property type="project" value="InterPro"/>
</dbReference>